<dbReference type="RefSeq" id="WP_038262538.1">
    <property type="nucleotide sequence ID" value="NZ_AYXY01000010.1"/>
</dbReference>
<reference evidence="4 5" key="2">
    <citation type="journal article" date="2016" name="Genome Announc.">
        <title>Draft Genome Sequence of Zhouia amylolytica AD3, Isolated from Tidal Flat Sediment.</title>
        <authorList>
            <person name="Jia B."/>
            <person name="Jin H.M."/>
            <person name="Lee H.J."/>
            <person name="Jeon C.O."/>
        </authorList>
    </citation>
    <scope>NUCLEOTIDE SEQUENCE [LARGE SCALE GENOMIC DNA]</scope>
    <source>
        <strain evidence="4 5">AD3</strain>
    </source>
</reference>
<sequence length="258" mass="30737">MLHRNFELLKNGDPAALEYIYAQYSRSMFWVGKQWLDDDFVIETLVQDVFIKLWNYQDRIKDPQHIYFFLKYVMKMECMAYHSRPKNKFLKRVNSLESYENYQDRMAGYDPENDEENLNHQQWQQKAFDQIKSVLPLLNTERRHLIELCLKYGFRYKAIGRVLGKGITETSNEVKRAIEDIKDIIHQGGISKIKTKPAIGVKVKKEMTKGQKKVLELRCKKKHSFAFIAQELNLSQKEVHKEFVAAYKLWQNKQFESV</sequence>
<dbReference type="eggNOG" id="COG1595">
    <property type="taxonomic scope" value="Bacteria"/>
</dbReference>
<evidence type="ECO:0000313" key="4">
    <source>
        <dbReference type="EMBL" id="ETN96385.1"/>
    </source>
</evidence>
<protein>
    <submittedName>
        <fullName evidence="4">RNA polymerase sigma factor, sigma-70 family</fullName>
    </submittedName>
</protein>
<reference evidence="5" key="1">
    <citation type="submission" date="2013-11" db="EMBL/GenBank/DDBJ databases">
        <title>Draft genome sequence from a member of Zhouia, isolated tidal flat.</title>
        <authorList>
            <person name="Jin H."/>
            <person name="Jeon C.O."/>
        </authorList>
    </citation>
    <scope>NUCLEOTIDE SEQUENCE [LARGE SCALE GENOMIC DNA]</scope>
    <source>
        <strain evidence="5">AD3</strain>
    </source>
</reference>
<dbReference type="InterPro" id="IPR014284">
    <property type="entry name" value="RNA_pol_sigma-70_dom"/>
</dbReference>
<comment type="caution">
    <text evidence="4">The sequence shown here is derived from an EMBL/GenBank/DDBJ whole genome shotgun (WGS) entry which is preliminary data.</text>
</comment>
<dbReference type="GO" id="GO:0006352">
    <property type="term" value="P:DNA-templated transcription initiation"/>
    <property type="evidence" value="ECO:0007669"/>
    <property type="project" value="InterPro"/>
</dbReference>
<dbReference type="PANTHER" id="PTHR43133">
    <property type="entry name" value="RNA POLYMERASE ECF-TYPE SIGMA FACTO"/>
    <property type="match status" value="1"/>
</dbReference>
<dbReference type="PANTHER" id="PTHR43133:SF46">
    <property type="entry name" value="RNA POLYMERASE SIGMA-70 FACTOR ECF SUBFAMILY"/>
    <property type="match status" value="1"/>
</dbReference>
<dbReference type="Proteomes" id="UP000018850">
    <property type="component" value="Unassembled WGS sequence"/>
</dbReference>
<accession>W2UQF9</accession>
<keyword evidence="5" id="KW-1185">Reference proteome</keyword>
<gene>
    <name evidence="4" type="ORF">P278_07290</name>
</gene>
<evidence type="ECO:0000256" key="1">
    <source>
        <dbReference type="ARBA" id="ARBA00023015"/>
    </source>
</evidence>
<dbReference type="SUPFAM" id="SSF88946">
    <property type="entry name" value="Sigma2 domain of RNA polymerase sigma factors"/>
    <property type="match status" value="1"/>
</dbReference>
<dbReference type="Gene3D" id="1.10.1740.10">
    <property type="match status" value="1"/>
</dbReference>
<proteinExistence type="predicted"/>
<dbReference type="NCBIfam" id="TIGR02937">
    <property type="entry name" value="sigma70-ECF"/>
    <property type="match status" value="1"/>
</dbReference>
<dbReference type="InterPro" id="IPR039425">
    <property type="entry name" value="RNA_pol_sigma-70-like"/>
</dbReference>
<evidence type="ECO:0000313" key="5">
    <source>
        <dbReference type="Proteomes" id="UP000018850"/>
    </source>
</evidence>
<organism evidence="4 5">
    <name type="scientific">Zhouia amylolytica AD3</name>
    <dbReference type="NCBI Taxonomy" id="1286632"/>
    <lineage>
        <taxon>Bacteria</taxon>
        <taxon>Pseudomonadati</taxon>
        <taxon>Bacteroidota</taxon>
        <taxon>Flavobacteriia</taxon>
        <taxon>Flavobacteriales</taxon>
        <taxon>Flavobacteriaceae</taxon>
        <taxon>Zhouia</taxon>
    </lineage>
</organism>
<dbReference type="AlphaFoldDB" id="W2UQF9"/>
<keyword evidence="2" id="KW-0731">Sigma factor</keyword>
<dbReference type="PATRIC" id="fig|1286632.3.peg.727"/>
<evidence type="ECO:0000256" key="2">
    <source>
        <dbReference type="ARBA" id="ARBA00023082"/>
    </source>
</evidence>
<evidence type="ECO:0000256" key="3">
    <source>
        <dbReference type="ARBA" id="ARBA00023163"/>
    </source>
</evidence>
<name>W2UQF9_9FLAO</name>
<dbReference type="InterPro" id="IPR013325">
    <property type="entry name" value="RNA_pol_sigma_r2"/>
</dbReference>
<keyword evidence="3" id="KW-0804">Transcription</keyword>
<dbReference type="GO" id="GO:0016987">
    <property type="term" value="F:sigma factor activity"/>
    <property type="evidence" value="ECO:0007669"/>
    <property type="project" value="UniProtKB-KW"/>
</dbReference>
<keyword evidence="1" id="KW-0805">Transcription regulation</keyword>
<dbReference type="EMBL" id="AYXY01000010">
    <property type="protein sequence ID" value="ETN96385.1"/>
    <property type="molecule type" value="Genomic_DNA"/>
</dbReference>